<keyword evidence="2" id="KW-1185">Reference proteome</keyword>
<dbReference type="Gene3D" id="3.40.30.10">
    <property type="entry name" value="Glutaredoxin"/>
    <property type="match status" value="1"/>
</dbReference>
<dbReference type="PROSITE" id="PS51354">
    <property type="entry name" value="GLUTAREDOXIN_2"/>
    <property type="match status" value="1"/>
</dbReference>
<reference evidence="1" key="1">
    <citation type="journal article" date="2013" name="Nature">
        <title>The genomes of four tapeworm species reveal adaptations to parasitism.</title>
        <authorList>
            <person name="Tsai I.J."/>
            <person name="Zarowiecki M."/>
            <person name="Holroyd N."/>
            <person name="Garciarrubio A."/>
            <person name="Sanchez-Flores A."/>
            <person name="Brooks K.L."/>
            <person name="Tracey A."/>
            <person name="Bobes R.J."/>
            <person name="Fragoso G."/>
            <person name="Sciutto E."/>
            <person name="Aslett M."/>
            <person name="Beasley H."/>
            <person name="Bennett H.M."/>
            <person name="Cai J."/>
            <person name="Camicia F."/>
            <person name="Clark R."/>
            <person name="Cucher M."/>
            <person name="De Silva N."/>
            <person name="Day T.A."/>
            <person name="Deplazes P."/>
            <person name="Estrada K."/>
            <person name="Fernandez C."/>
            <person name="Holland P.W."/>
            <person name="Hou J."/>
            <person name="Hu S."/>
            <person name="Huckvale T."/>
            <person name="Hung S.S."/>
            <person name="Kamenetzky L."/>
            <person name="Keane J.A."/>
            <person name="Kiss F."/>
            <person name="Koziol U."/>
            <person name="Lambert O."/>
            <person name="Liu K."/>
            <person name="Luo X."/>
            <person name="Luo Y."/>
            <person name="Macchiaroli N."/>
            <person name="Nichol S."/>
            <person name="Paps J."/>
            <person name="Parkinson J."/>
            <person name="Pouchkina-Stantcheva N."/>
            <person name="Riddiford N."/>
            <person name="Rosenzvit M."/>
            <person name="Salinas G."/>
            <person name="Wasmuth J.D."/>
            <person name="Zamanian M."/>
            <person name="Zheng Y."/>
            <person name="Cai X."/>
            <person name="Soberon X."/>
            <person name="Olson P.D."/>
            <person name="Laclette J.P."/>
            <person name="Brehm K."/>
            <person name="Berriman M."/>
            <person name="Garciarrubio A."/>
            <person name="Bobes R.J."/>
            <person name="Fragoso G."/>
            <person name="Sanchez-Flores A."/>
            <person name="Estrada K."/>
            <person name="Cevallos M.A."/>
            <person name="Morett E."/>
            <person name="Gonzalez V."/>
            <person name="Portillo T."/>
            <person name="Ochoa-Leyva A."/>
            <person name="Jose M.V."/>
            <person name="Sciutto E."/>
            <person name="Landa A."/>
            <person name="Jimenez L."/>
            <person name="Valdes V."/>
            <person name="Carrero J.C."/>
            <person name="Larralde C."/>
            <person name="Morales-Montor J."/>
            <person name="Limon-Lason J."/>
            <person name="Soberon X."/>
            <person name="Laclette J.P."/>
        </authorList>
    </citation>
    <scope>NUCLEOTIDE SEQUENCE [LARGE SCALE GENOMIC DNA]</scope>
</reference>
<dbReference type="EMBL" id="LN902844">
    <property type="protein sequence ID" value="CDI98417.1"/>
    <property type="molecule type" value="Genomic_DNA"/>
</dbReference>
<dbReference type="OrthoDB" id="418495at2759"/>
<dbReference type="Proteomes" id="UP000017246">
    <property type="component" value="Unassembled WGS sequence"/>
</dbReference>
<evidence type="ECO:0000313" key="2">
    <source>
        <dbReference type="Proteomes" id="UP000017246"/>
    </source>
</evidence>
<accession>A0A087W1C4</accession>
<dbReference type="SUPFAM" id="SSF52833">
    <property type="entry name" value="Thioredoxin-like"/>
    <property type="match status" value="1"/>
</dbReference>
<organism evidence="1 2">
    <name type="scientific">Echinococcus multilocularis</name>
    <name type="common">Fox tapeworm</name>
    <dbReference type="NCBI Taxonomy" id="6211"/>
    <lineage>
        <taxon>Eukaryota</taxon>
        <taxon>Metazoa</taxon>
        <taxon>Spiralia</taxon>
        <taxon>Lophotrochozoa</taxon>
        <taxon>Platyhelminthes</taxon>
        <taxon>Cestoda</taxon>
        <taxon>Eucestoda</taxon>
        <taxon>Cyclophyllidea</taxon>
        <taxon>Taeniidae</taxon>
        <taxon>Echinococcus</taxon>
    </lineage>
</organism>
<dbReference type="InterPro" id="IPR036249">
    <property type="entry name" value="Thioredoxin-like_sf"/>
</dbReference>
<name>A0A087W1C4_ECHMU</name>
<gene>
    <name evidence="1" type="ORF">EmuJ_000226900</name>
</gene>
<protein>
    <submittedName>
        <fullName evidence="1">Glutaredoxin</fullName>
    </submittedName>
</protein>
<dbReference type="STRING" id="6211.A0A087W1C4"/>
<evidence type="ECO:0000313" key="1">
    <source>
        <dbReference type="EMBL" id="CDI98417.1"/>
    </source>
</evidence>
<proteinExistence type="predicted"/>
<sequence length="111" mass="13042">MDSRSFIEAKIAQRPILLIGKAYDPLSREVAQYLRMLDLNKGHSNIFEALYIDQRQDVSVIDTYIYQKWLTKCRTVPHLFIRGEYIAGGMDLIWLLRKGMLRKLFTDQCIC</sequence>
<reference evidence="1" key="2">
    <citation type="submission" date="2015-11" db="EMBL/GenBank/DDBJ databases">
        <authorList>
            <person name="Zhang Y."/>
            <person name="Guo Z."/>
        </authorList>
    </citation>
    <scope>NUCLEOTIDE SEQUENCE</scope>
</reference>
<dbReference type="AlphaFoldDB" id="A0A087W1C4"/>
<dbReference type="eggNOG" id="KOG1752">
    <property type="taxonomic scope" value="Eukaryota"/>
</dbReference>